<dbReference type="InterPro" id="IPR035093">
    <property type="entry name" value="RelE/ParE_toxin_dom_sf"/>
</dbReference>
<dbReference type="InterPro" id="IPR007712">
    <property type="entry name" value="RelE/ParE_toxin"/>
</dbReference>
<dbReference type="EMBL" id="CP002396">
    <property type="protein sequence ID" value="ADU14214.1"/>
    <property type="molecule type" value="Genomic_DNA"/>
</dbReference>
<dbReference type="HOGENOM" id="CLU_147162_10_0_5"/>
<name>E8RV14_ASTEC</name>
<keyword evidence="1" id="KW-1277">Toxin-antitoxin system</keyword>
<dbReference type="Gene3D" id="3.30.2310.20">
    <property type="entry name" value="RelE-like"/>
    <property type="match status" value="1"/>
</dbReference>
<dbReference type="AlphaFoldDB" id="E8RV14"/>
<accession>E8RV14</accession>
<dbReference type="STRING" id="573065.Astex_2565"/>
<dbReference type="Pfam" id="PF05016">
    <property type="entry name" value="ParE_toxin"/>
    <property type="match status" value="1"/>
</dbReference>
<dbReference type="eggNOG" id="COG3668">
    <property type="taxonomic scope" value="Bacteria"/>
</dbReference>
<keyword evidence="3" id="KW-1185">Reference proteome</keyword>
<proteinExistence type="predicted"/>
<protein>
    <submittedName>
        <fullName evidence="2">Plasmid stabilization system</fullName>
    </submittedName>
</protein>
<dbReference type="KEGG" id="aex:Astex_2565"/>
<evidence type="ECO:0000313" key="3">
    <source>
        <dbReference type="Proteomes" id="UP000001492"/>
    </source>
</evidence>
<evidence type="ECO:0000313" key="2">
    <source>
        <dbReference type="EMBL" id="ADU14214.1"/>
    </source>
</evidence>
<dbReference type="RefSeq" id="WP_013480038.1">
    <property type="nucleotide sequence ID" value="NC_014817.1"/>
</dbReference>
<reference evidence="3" key="1">
    <citation type="submission" date="2010-12" db="EMBL/GenBank/DDBJ databases">
        <title>Complete sequence of chromosome 2 of Asticcacaulis excentricus CB 48.</title>
        <authorList>
            <consortium name="US DOE Joint Genome Institute"/>
            <person name="Lucas S."/>
            <person name="Copeland A."/>
            <person name="Lapidus A."/>
            <person name="Cheng J.-F."/>
            <person name="Bruce D."/>
            <person name="Goodwin L."/>
            <person name="Pitluck S."/>
            <person name="Teshima H."/>
            <person name="Davenport K."/>
            <person name="Detter J.C."/>
            <person name="Han C."/>
            <person name="Tapia R."/>
            <person name="Land M."/>
            <person name="Hauser L."/>
            <person name="Jeffries C."/>
            <person name="Kyrpides N."/>
            <person name="Ivanova N."/>
            <person name="Ovchinnikova G."/>
            <person name="Brun Y.V."/>
            <person name="Woyke T."/>
        </authorList>
    </citation>
    <scope>NUCLEOTIDE SEQUENCE [LARGE SCALE GENOMIC DNA]</scope>
    <source>
        <strain evidence="3">ATCC 15261 / DSM 4724 / KCTC 12464 / NCIMB 9791 / VKM B-1370 / CB 48</strain>
    </source>
</reference>
<organism evidence="2 3">
    <name type="scientific">Asticcacaulis excentricus (strain ATCC 15261 / DSM 4724 / KCTC 12464 / NCIMB 9791 / VKM B-1370 / CB 48)</name>
    <dbReference type="NCBI Taxonomy" id="573065"/>
    <lineage>
        <taxon>Bacteria</taxon>
        <taxon>Pseudomonadati</taxon>
        <taxon>Pseudomonadota</taxon>
        <taxon>Alphaproteobacteria</taxon>
        <taxon>Caulobacterales</taxon>
        <taxon>Caulobacteraceae</taxon>
        <taxon>Asticcacaulis</taxon>
    </lineage>
</organism>
<evidence type="ECO:0000256" key="1">
    <source>
        <dbReference type="ARBA" id="ARBA00022649"/>
    </source>
</evidence>
<gene>
    <name evidence="2" type="ordered locus">Astex_2565</name>
</gene>
<sequence length="104" mass="11941">MTPKAVIFTPEALQDISDIYDWISSQGGAAIAASYLTRLESYCLCFDLLPERGSLRHDLRKGLRVTSFERRITLTSVVTQTEVIFVRLFRRGRDWEALVRTETD</sequence>
<dbReference type="Proteomes" id="UP000001492">
    <property type="component" value="Chromosome 2"/>
</dbReference>